<dbReference type="InterPro" id="IPR011049">
    <property type="entry name" value="Serralysin-like_metalloprot_C"/>
</dbReference>
<dbReference type="Pfam" id="PF17963">
    <property type="entry name" value="Big_9"/>
    <property type="match status" value="2"/>
</dbReference>
<feature type="domain" description="Cadherin" evidence="1">
    <location>
        <begin position="205"/>
        <end position="303"/>
    </location>
</feature>
<evidence type="ECO:0000313" key="4">
    <source>
        <dbReference type="Proteomes" id="UP000094609"/>
    </source>
</evidence>
<dbReference type="InterPro" id="IPR002126">
    <property type="entry name" value="Cadherin-like_dom"/>
</dbReference>
<dbReference type="InterPro" id="IPR013783">
    <property type="entry name" value="Ig-like_fold"/>
</dbReference>
<dbReference type="NCBIfam" id="NF012211">
    <property type="entry name" value="tand_rpt_95"/>
    <property type="match status" value="4"/>
</dbReference>
<dbReference type="GO" id="GO:0016020">
    <property type="term" value="C:membrane"/>
    <property type="evidence" value="ECO:0007669"/>
    <property type="project" value="InterPro"/>
</dbReference>
<dbReference type="PATRIC" id="fig|1193502.14.peg.1056"/>
<reference evidence="4" key="1">
    <citation type="submission" date="2016-08" db="EMBL/GenBank/DDBJ databases">
        <title>Complete genome sequence of the organohalide-respiring Epsilonproteobacterium Sulfurospirillum halorespirans.</title>
        <authorList>
            <person name="Goris T."/>
            <person name="Zimmermann J."/>
            <person name="Schenz B."/>
            <person name="Lemos M."/>
            <person name="Hackermueller J."/>
            <person name="Diekert G."/>
        </authorList>
    </citation>
    <scope>NUCLEOTIDE SEQUENCE [LARGE SCALE GENOMIC DNA]</scope>
    <source>
        <strain>DSM 13726</strain>
        <strain evidence="4">PCE-M2</strain>
    </source>
</reference>
<evidence type="ECO:0000259" key="1">
    <source>
        <dbReference type="PROSITE" id="PS50268"/>
    </source>
</evidence>
<dbReference type="InterPro" id="IPR001343">
    <property type="entry name" value="Hemolysn_Ca-bd"/>
</dbReference>
<dbReference type="Gene3D" id="2.60.40.10">
    <property type="entry name" value="Immunoglobulins"/>
    <property type="match status" value="1"/>
</dbReference>
<organism evidence="3 4">
    <name type="scientific">Sulfurospirillum halorespirans DSM 13726</name>
    <dbReference type="NCBI Taxonomy" id="1193502"/>
    <lineage>
        <taxon>Bacteria</taxon>
        <taxon>Pseudomonadati</taxon>
        <taxon>Campylobacterota</taxon>
        <taxon>Epsilonproteobacteria</taxon>
        <taxon>Campylobacterales</taxon>
        <taxon>Sulfurospirillaceae</taxon>
        <taxon>Sulfurospirillum</taxon>
    </lineage>
</organism>
<dbReference type="PROSITE" id="PS00330">
    <property type="entry name" value="HEMOLYSIN_CALCIUM"/>
    <property type="match status" value="1"/>
</dbReference>
<dbReference type="Pfam" id="PF17803">
    <property type="entry name" value="Cadherin_4"/>
    <property type="match status" value="4"/>
</dbReference>
<dbReference type="InterPro" id="IPR040853">
    <property type="entry name" value="RapA2_cadherin-like"/>
</dbReference>
<accession>A0A1D7TIL3</accession>
<sequence length="3111" mass="320616">MAHSIGTIREVSGIVIARNATGEERVLHVGDKVNFEDTISTIGAGSHVTLSLADGREIVLAGNDGVLLDQSVYAAGAGFGHDAVVAGQTMDALNSNQSVEDIQAALLAGKDINQLEATAAGDTAAGGAGGGNLISGFATAQYATGGDESTVLADQRALDDGGAETALFAATNAALNPNDSPVISDVAALQLEALDGQNTFNGSLVTATDADGDTVTYALVTDSVSVNTELASGVTVTVNADGTYTVTGDFNALAAGESATITFQYTANDGQGFDGTDGNNASSTSAPAAVTLTITGTNDQPVVSDVTVGSDESVTSWLLGTSVNSNNDDESKMSSTDGVDLATINAFISPEGLVEIGNLFTEGDGTNPTDGSAIKFTVNTIAGETVTFNWIFNDEEGDEAPYNDFSFVVIDGQTISLLASVSDEGDTNSGVFTYTFTTAGAHEITFGVMNDDDTDVDSNLQITYVSGGEITNVETIGYVEPLATNAVYESTDAVTSVEDVTTLFEGTLPEVQDDDVSDSHTYALAPDSNVTLSSTDIDTTKITNLGVSIDPTTGDYSVSGNFNALAAGETVTITFQYVAIDDSINQTNGESNTSAPATVTLTITGTNDQPVVSAVEVSATETNGTETFTFEGDLKLVATDADVNDGHKFYAVTGGGDMGDHVIYNVESDAEITIENISVNPNGTYSITGDFNALAVGETAIITFQYYAVDDSSTQANGESNTSEIKKVTITVTGTNDAVLITDATITGSVIEDAEVTTATGNVAFSDLDSSDTHTVSVTSPSAPTLGTLTAVISDDSTDDGAGSVTWTYSLDNASAQYLAVGQIVTETYTIMLNDGKGSTVTQDVTITITGTNDNVIIATADTVGSVTEDAAVTTATGSVAFTDVDLTDEHSVTSTLKSTDNSSTIFGTFTVVATADTTGSGTGGSVSWTYTIDNTAAQQLAANETVTEVYTITINDGNSTVTQDVTITITGTNDAPVAVADTNSVTELGDDISKIFATGNLLANDTDVDNGADLDVVSINGVQTPGGHIYVAGEYGYLSVNKETGDYTYTLYKLFDENANTKIEGLDDGETLTDTFNYTIKDEYGATSTSTLTITVNGTNDAPTISINTGNWFNANDTVYEAGLPNGTNASSSSEIAKGTFTIGDADGLDDIKSIQIVTQIFVIDETHPLSSLMNQTIDTTYGEVTITGYSNGTFSYTYTLKDPVNNVFPVDDKTGKDSFIVTVSDGDKTDSATVTINIKDDAPIAKADAQTVNEDVLEGYITGNVLGNDKVGADGIGSVTFKDATNNEVVGTYGTLSYDSATGAYTYTLNENAQTLTPNDHPQEIFTYSITDKDGDTSKTSTLTITVDGINDAPVATVEDNLSVHEDDSTVHGQLVADDIDNDDNSATLIYSLVDGKSVPAGFMLNPDGSYTFDATNSAYQSLAAGDKQDVTFTWIATDSHGAMTTEQTVTITVTGTNDAPVAVADVNSVKEALSGDHTTKTGIEGNVITGTNGAGADSDVDNGTTLTIIKLVDENTGTTLTDTNYTWKGEGFHIEGEYGNIMLWPDGKYLYNLYNDRDATNELKEGEEVTETFTYTVSDGDGSKAETTLTITITGTNDAPVLTSSDALDFSVAEDAAEADADKTYNGDIGIASLATDVDHNAVLHISQVNDEAVSTSGYDTTVTFKYIDKDENEASFESSLHVNQDGTYTITNESDLNPLPGGVNATATLNFTIADEYGAETAAKIVNLTITGNNDAPVATPSTSSGNEDTSIAVSLGGTDVDGTIVSVSVTTLPTADQGVLYFMNGTTLTEVSTTTVLTPEQAANLTFVPTANFNGEVTISFTVTDDTGATSISANEVITVIPVNDAPITSTVTLTPIAEDSGAYIITQANLLAKASDPVEHDSLVATDLVISSGKGTLVDNHNGTWTYTPAANDDTGVTFSYKITDNGTTNGVSDPKSVTGTATLDVTSVNDAPDAVDNTYVLSGLSGQYYAYHEGTTLDGSNLLHVSQVESFIAKTTPDATFTATTLSYGLASNGVSSLFSNSLGTTGNLAKFLGTNASDLSVNSDKGSDAIIKLSGSIELEAGSTYKFKVYSDDGYAIYIDGHLVSSYDNIRAPGSTTSASFTVATSGTHDISIVYWDQGGQAVLKVELSNDNGATYHVLSGTSDGLSSLVTNEDTPLIIAPSTLLANDSDVDGDTLSIVSVATTDNTHGTVEIVNGQIVFTPDANYNGDATFTYTISDESLTDTATVTLHVNSVNDAPVAINDILSASEDTPIIYTASQLLGNDTDADSTSLSIASVTSGSNGTVVLNPDGTVTFTPNANFSGTADFTYTTTDGTATSNSATVTVNVTAVADTPTVSISGTGVVSQTIDTTNATTIGNGFTITALHADGTASTISTNSSPNGFGVAGASSGADSEIGYLNGTGSEKLDVLFDNAVTSISVSIAYLNSTETYGVYFYLNGVLVGSTTHTGGSDSVEAAVTLSPSSGSAFDEVVFYAPSANDDYLINSITFDKEVASSTVTVDDTTRSTELHVSSALSDTDGSETLNTSISGLGEGFVLTDGTHTATAGSTGIVDVTGWTLSSLTLTAPILAEGNYVLTVTATSTEGSNNAQASARATITVSVPDSSEVTAVDDTVAVVTTTSTSIAEVSKTWNDNDGNGSHVKLSSSDSKVTLYTDDSGINKTVKTTSKSFSVEDDSSASVSVKITQHNAETGDTYTVKLLNTVGDTVAFVTINKSLNVTASSGDYSWDSYTKTLSFTNVGSGTYNLEVSATNVYNQNSSSAISVDFSGLTIKSTTTVTSTEAWNTVGAEIATLAAGVVAIVGSVLTNDAVGSEGATITQVGAETSSVNNIMTLVGAHGTLEINTVSGDYTYKVTDTTVPTTGSETFCYTLAQADGDTATANLTFNFASGSTATTGTHGTTGADTLVAASDDGVTLYGGKGNDTLYGGAGNDTLYGEDGNDKLYGGAGNDTLYGGKSDDYLNGGTGSDKLYGDAGNDTLVYDANDSIIDGGAGTDTLLINTDSSVDLSNVAAIATSIEVIDLTQASVAVTNINVDDVISLTEDSTTHVLKITGDANDSVSGTGLTASSDTTNLDAGYTRYEGTATDGTKAYVDVQDTIVHTDFH</sequence>
<feature type="domain" description="Cadherin" evidence="1">
    <location>
        <begin position="859"/>
        <end position="979"/>
    </location>
</feature>
<dbReference type="Pfam" id="PF00353">
    <property type="entry name" value="HemolysinCabind"/>
    <property type="match status" value="2"/>
</dbReference>
<dbReference type="InterPro" id="IPR037524">
    <property type="entry name" value="PA14/GLEYA"/>
</dbReference>
<dbReference type="SMART" id="SM00112">
    <property type="entry name" value="CA"/>
    <property type="match status" value="4"/>
</dbReference>
<dbReference type="InterPro" id="IPR047777">
    <property type="entry name" value="LapA-like_RM"/>
</dbReference>
<feature type="domain" description="PA14" evidence="2">
    <location>
        <begin position="2006"/>
        <end position="2151"/>
    </location>
</feature>
<dbReference type="RefSeq" id="WP_069477670.1">
    <property type="nucleotide sequence ID" value="NZ_CP017111.1"/>
</dbReference>
<dbReference type="PROSITE" id="PS51820">
    <property type="entry name" value="PA14"/>
    <property type="match status" value="1"/>
</dbReference>
<feature type="domain" description="Cadherin" evidence="1">
    <location>
        <begin position="609"/>
        <end position="747"/>
    </location>
</feature>
<keyword evidence="4" id="KW-1185">Reference proteome</keyword>
<dbReference type="PRINTS" id="PR00313">
    <property type="entry name" value="CABNDNGRPT"/>
</dbReference>
<dbReference type="SUPFAM" id="SSF51120">
    <property type="entry name" value="beta-Roll"/>
    <property type="match status" value="1"/>
</dbReference>
<feature type="domain" description="Cadherin" evidence="1">
    <location>
        <begin position="1371"/>
        <end position="1465"/>
    </location>
</feature>
<dbReference type="Pfam" id="PF17892">
    <property type="entry name" value="Cadherin_5"/>
    <property type="match status" value="3"/>
</dbReference>
<protein>
    <submittedName>
        <fullName evidence="3">Uncharacterized protein</fullName>
    </submittedName>
</protein>
<dbReference type="InterPro" id="IPR041690">
    <property type="entry name" value="Cadherin_5"/>
</dbReference>
<proteinExistence type="predicted"/>
<evidence type="ECO:0000259" key="2">
    <source>
        <dbReference type="PROSITE" id="PS51820"/>
    </source>
</evidence>
<dbReference type="STRING" id="1193502.SHALO_1043"/>
<evidence type="ECO:0000313" key="3">
    <source>
        <dbReference type="EMBL" id="AOO64823.1"/>
    </source>
</evidence>
<dbReference type="NCBIfam" id="NF033682">
    <property type="entry name" value="retention_LapA"/>
    <property type="match status" value="1"/>
</dbReference>
<gene>
    <name evidence="3" type="ORF">SHALO_1043</name>
</gene>
<dbReference type="GO" id="GO:0005509">
    <property type="term" value="F:calcium ion binding"/>
    <property type="evidence" value="ECO:0007669"/>
    <property type="project" value="InterPro"/>
</dbReference>
<dbReference type="InterPro" id="IPR018511">
    <property type="entry name" value="Hemolysin-typ_Ca-bd_CS"/>
</dbReference>
<dbReference type="Proteomes" id="UP000094609">
    <property type="component" value="Chromosome"/>
</dbReference>
<dbReference type="GO" id="GO:0007156">
    <property type="term" value="P:homophilic cell adhesion via plasma membrane adhesion molecules"/>
    <property type="evidence" value="ECO:0007669"/>
    <property type="project" value="InterPro"/>
</dbReference>
<dbReference type="KEGG" id="shal:SHALO_1043"/>
<dbReference type="PROSITE" id="PS50268">
    <property type="entry name" value="CADHERIN_2"/>
    <property type="match status" value="4"/>
</dbReference>
<dbReference type="EMBL" id="CP017111">
    <property type="protein sequence ID" value="AOO64823.1"/>
    <property type="molecule type" value="Genomic_DNA"/>
</dbReference>
<name>A0A1D7TIL3_9BACT</name>
<dbReference type="NCBIfam" id="TIGR01965">
    <property type="entry name" value="VCBS_repeat"/>
    <property type="match status" value="8"/>
</dbReference>
<dbReference type="InterPro" id="IPR010221">
    <property type="entry name" value="VCBS_dom"/>
</dbReference>
<dbReference type="Gene3D" id="2.60.40.2810">
    <property type="match status" value="2"/>
</dbReference>
<dbReference type="Gene3D" id="2.60.40.60">
    <property type="entry name" value="Cadherins"/>
    <property type="match status" value="1"/>
</dbReference>